<dbReference type="PANTHER" id="PTHR22594:SF34">
    <property type="entry name" value="ASPARAGINE--TRNA LIGASE, MITOCHONDRIAL-RELATED"/>
    <property type="match status" value="1"/>
</dbReference>
<comment type="caution">
    <text evidence="9">The sequence shown here is derived from an EMBL/GenBank/DDBJ whole genome shotgun (WGS) entry which is preliminary data.</text>
</comment>
<dbReference type="GO" id="GO:0016874">
    <property type="term" value="F:ligase activity"/>
    <property type="evidence" value="ECO:0007669"/>
    <property type="project" value="UniProtKB-KW"/>
</dbReference>
<dbReference type="PRINTS" id="PR01042">
    <property type="entry name" value="TRNASYNTHASP"/>
</dbReference>
<dbReference type="CDD" id="cd00776">
    <property type="entry name" value="AsxRS_core"/>
    <property type="match status" value="1"/>
</dbReference>
<dbReference type="InterPro" id="IPR004364">
    <property type="entry name" value="Aa-tRNA-synt_II"/>
</dbReference>
<sequence length="493" mass="55440">MQHTLIKDILVSKPDGKTVDIYGWVRTKRDSKNLCFIEVNDGSCFASIQLTFDRESTSANQNASMHGIEHGACKLIENELKKITTGASVHASGKLIPSPASGQAVEVALECIDVLGEASAETYPLQKKGHSFEFLREIAHLRPRTNAFGAVGRMRNQMAFAVHTFFQERGFNYVHTPIITASDAEGAGEMFQVTTLDLKKIAEAGIIAGAKGMKAEKAAELVDYTKDFFGKSANLTVSGQLEAEAWATALSRVYTFGPTFRAENSNTPRHLAEFWMIEPEMAFFDLDDDMDLAEDFIKYLVNWALTKCSEDMAFFDARIQKGLIDTLKKVASSDFKRISYTDAVKELEKNNGRFEFKAFWGCDLQTEHERFLTEQLFNKPVMVYDYPKDIKAFYMKLNDDGKTVRAVDVLVPGIGEIIGGSQREENYDVLLSRIKELGLNPEDYRWYLDLRKYGSVVHSGFGLGFERLLRYVTGMANLRDVIPFPRTPKSAEF</sequence>
<dbReference type="InterPro" id="IPR045864">
    <property type="entry name" value="aa-tRNA-synth_II/BPL/LPL"/>
</dbReference>
<accession>A0ABN0P1Q3</accession>
<comment type="subcellular location">
    <subcellularLocation>
        <location evidence="7">Cytoplasm</location>
    </subcellularLocation>
</comment>
<keyword evidence="3 7" id="KW-0547">Nucleotide-binding</keyword>
<comment type="similarity">
    <text evidence="1 7">Belongs to the class-II aminoacyl-tRNA synthetase family.</text>
</comment>
<dbReference type="Proteomes" id="UP000016649">
    <property type="component" value="Unassembled WGS sequence"/>
</dbReference>
<evidence type="ECO:0000256" key="6">
    <source>
        <dbReference type="ARBA" id="ARBA00023146"/>
    </source>
</evidence>
<dbReference type="SUPFAM" id="SSF50249">
    <property type="entry name" value="Nucleic acid-binding proteins"/>
    <property type="match status" value="1"/>
</dbReference>
<name>A0ABN0P1Q3_TRELE</name>
<gene>
    <name evidence="7" type="primary">asnS</name>
    <name evidence="9" type="ORF">HMPREF9193_00355</name>
</gene>
<dbReference type="Pfam" id="PF00152">
    <property type="entry name" value="tRNA-synt_2"/>
    <property type="match status" value="1"/>
</dbReference>
<evidence type="ECO:0000313" key="9">
    <source>
        <dbReference type="EMBL" id="ERJ94383.1"/>
    </source>
</evidence>
<keyword evidence="2 7" id="KW-0436">Ligase</keyword>
<keyword evidence="10" id="KW-1185">Reference proteome</keyword>
<dbReference type="InterPro" id="IPR012340">
    <property type="entry name" value="NA-bd_OB-fold"/>
</dbReference>
<proteinExistence type="inferred from homology"/>
<dbReference type="InterPro" id="IPR004365">
    <property type="entry name" value="NA-bd_OB_tRNA"/>
</dbReference>
<keyword evidence="6 7" id="KW-0030">Aminoacyl-tRNA synthetase</keyword>
<reference evidence="9 10" key="1">
    <citation type="submission" date="2013-08" db="EMBL/GenBank/DDBJ databases">
        <authorList>
            <person name="Weinstock G."/>
            <person name="Sodergren E."/>
            <person name="Wylie T."/>
            <person name="Fulton L."/>
            <person name="Fulton R."/>
            <person name="Fronick C."/>
            <person name="O'Laughlin M."/>
            <person name="Godfrey J."/>
            <person name="Miner T."/>
            <person name="Herter B."/>
            <person name="Appelbaum E."/>
            <person name="Cordes M."/>
            <person name="Lek S."/>
            <person name="Wollam A."/>
            <person name="Pepin K.H."/>
            <person name="Palsikar V.B."/>
            <person name="Mitreva M."/>
            <person name="Wilson R.K."/>
        </authorList>
    </citation>
    <scope>NUCLEOTIDE SEQUENCE [LARGE SCALE GENOMIC DNA]</scope>
    <source>
        <strain evidence="9 10">ATCC 700332</strain>
    </source>
</reference>
<dbReference type="HAMAP" id="MF_00534">
    <property type="entry name" value="Asn_tRNA_synth"/>
    <property type="match status" value="1"/>
</dbReference>
<dbReference type="Pfam" id="PF01336">
    <property type="entry name" value="tRNA_anti-codon"/>
    <property type="match status" value="1"/>
</dbReference>
<feature type="domain" description="Aminoacyl-transfer RNA synthetases class-II family profile" evidence="8">
    <location>
        <begin position="153"/>
        <end position="483"/>
    </location>
</feature>
<keyword evidence="5 7" id="KW-0648">Protein biosynthesis</keyword>
<keyword evidence="4 7" id="KW-0067">ATP-binding</keyword>
<dbReference type="PROSITE" id="PS50862">
    <property type="entry name" value="AA_TRNA_LIGASE_II"/>
    <property type="match status" value="1"/>
</dbReference>
<evidence type="ECO:0000256" key="2">
    <source>
        <dbReference type="ARBA" id="ARBA00022598"/>
    </source>
</evidence>
<comment type="subunit">
    <text evidence="7">Homodimer.</text>
</comment>
<evidence type="ECO:0000256" key="3">
    <source>
        <dbReference type="ARBA" id="ARBA00022741"/>
    </source>
</evidence>
<evidence type="ECO:0000256" key="7">
    <source>
        <dbReference type="HAMAP-Rule" id="MF_00534"/>
    </source>
</evidence>
<evidence type="ECO:0000256" key="5">
    <source>
        <dbReference type="ARBA" id="ARBA00022917"/>
    </source>
</evidence>
<comment type="catalytic activity">
    <reaction evidence="7">
        <text>tRNA(Asn) + L-asparagine + ATP = L-asparaginyl-tRNA(Asn) + AMP + diphosphate + H(+)</text>
        <dbReference type="Rhea" id="RHEA:11180"/>
        <dbReference type="Rhea" id="RHEA-COMP:9659"/>
        <dbReference type="Rhea" id="RHEA-COMP:9674"/>
        <dbReference type="ChEBI" id="CHEBI:15378"/>
        <dbReference type="ChEBI" id="CHEBI:30616"/>
        <dbReference type="ChEBI" id="CHEBI:33019"/>
        <dbReference type="ChEBI" id="CHEBI:58048"/>
        <dbReference type="ChEBI" id="CHEBI:78442"/>
        <dbReference type="ChEBI" id="CHEBI:78515"/>
        <dbReference type="ChEBI" id="CHEBI:456215"/>
        <dbReference type="EC" id="6.1.1.22"/>
    </reaction>
</comment>
<evidence type="ECO:0000256" key="1">
    <source>
        <dbReference type="ARBA" id="ARBA00008226"/>
    </source>
</evidence>
<evidence type="ECO:0000313" key="10">
    <source>
        <dbReference type="Proteomes" id="UP000016649"/>
    </source>
</evidence>
<dbReference type="InterPro" id="IPR002312">
    <property type="entry name" value="Asp/Asn-tRNA-synth_IIb"/>
</dbReference>
<dbReference type="Gene3D" id="3.30.930.10">
    <property type="entry name" value="Bira Bifunctional Protein, Domain 2"/>
    <property type="match status" value="1"/>
</dbReference>
<dbReference type="NCBIfam" id="NF003037">
    <property type="entry name" value="PRK03932.1"/>
    <property type="match status" value="1"/>
</dbReference>
<dbReference type="EC" id="6.1.1.22" evidence="7"/>
<dbReference type="CDD" id="cd04318">
    <property type="entry name" value="EcAsnRS_like_N"/>
    <property type="match status" value="1"/>
</dbReference>
<dbReference type="InterPro" id="IPR004522">
    <property type="entry name" value="Asn-tRNA-ligase"/>
</dbReference>
<dbReference type="RefSeq" id="WP_021686756.1">
    <property type="nucleotide sequence ID" value="NZ_KI260561.1"/>
</dbReference>
<dbReference type="Gene3D" id="2.40.50.140">
    <property type="entry name" value="Nucleic acid-binding proteins"/>
    <property type="match status" value="1"/>
</dbReference>
<keyword evidence="7" id="KW-0963">Cytoplasm</keyword>
<organism evidence="9 10">
    <name type="scientific">Treponema lecithinolyticum ATCC 700332</name>
    <dbReference type="NCBI Taxonomy" id="1321815"/>
    <lineage>
        <taxon>Bacteria</taxon>
        <taxon>Pseudomonadati</taxon>
        <taxon>Spirochaetota</taxon>
        <taxon>Spirochaetia</taxon>
        <taxon>Spirochaetales</taxon>
        <taxon>Treponemataceae</taxon>
        <taxon>Treponema</taxon>
    </lineage>
</organism>
<evidence type="ECO:0000259" key="8">
    <source>
        <dbReference type="PROSITE" id="PS50862"/>
    </source>
</evidence>
<dbReference type="InterPro" id="IPR006195">
    <property type="entry name" value="aa-tRNA-synth_II"/>
</dbReference>
<dbReference type="EMBL" id="AWVH01000005">
    <property type="protein sequence ID" value="ERJ94383.1"/>
    <property type="molecule type" value="Genomic_DNA"/>
</dbReference>
<evidence type="ECO:0000256" key="4">
    <source>
        <dbReference type="ARBA" id="ARBA00022840"/>
    </source>
</evidence>
<dbReference type="NCBIfam" id="TIGR00457">
    <property type="entry name" value="asnS"/>
    <property type="match status" value="1"/>
</dbReference>
<dbReference type="SUPFAM" id="SSF55681">
    <property type="entry name" value="Class II aaRS and biotin synthetases"/>
    <property type="match status" value="1"/>
</dbReference>
<dbReference type="PANTHER" id="PTHR22594">
    <property type="entry name" value="ASPARTYL/LYSYL-TRNA SYNTHETASE"/>
    <property type="match status" value="1"/>
</dbReference>
<protein>
    <recommendedName>
        <fullName evidence="7">Asparagine--tRNA ligase</fullName>
        <ecNumber evidence="7">6.1.1.22</ecNumber>
    </recommendedName>
    <alternativeName>
        <fullName evidence="7">Asparaginyl-tRNA synthetase</fullName>
        <shortName evidence="7">AsnRS</shortName>
    </alternativeName>
</protein>